<organism evidence="1 2">
    <name type="scientific">Pseudolysinimonas yzui</name>
    <dbReference type="NCBI Taxonomy" id="2708254"/>
    <lineage>
        <taxon>Bacteria</taxon>
        <taxon>Bacillati</taxon>
        <taxon>Actinomycetota</taxon>
        <taxon>Actinomycetes</taxon>
        <taxon>Micrococcales</taxon>
        <taxon>Microbacteriaceae</taxon>
        <taxon>Pseudolysinimonas</taxon>
    </lineage>
</organism>
<reference evidence="1" key="2">
    <citation type="submission" date="2020-09" db="EMBL/GenBank/DDBJ databases">
        <authorList>
            <person name="Sun Q."/>
            <person name="Zhou Y."/>
        </authorList>
    </citation>
    <scope>NUCLEOTIDE SEQUENCE</scope>
    <source>
        <strain evidence="1">CGMCC 1.16548</strain>
    </source>
</reference>
<dbReference type="SUPFAM" id="SSF55961">
    <property type="entry name" value="Bet v1-like"/>
    <property type="match status" value="1"/>
</dbReference>
<evidence type="ECO:0000313" key="2">
    <source>
        <dbReference type="Proteomes" id="UP000617531"/>
    </source>
</evidence>
<dbReference type="Gene3D" id="3.30.530.20">
    <property type="match status" value="1"/>
</dbReference>
<name>A0A8J3GR29_9MICO</name>
<sequence>MLPGVVEVRDQTGAWDAVGQTRALVLSDGGTVKETLTVVDPPRFAYDLSTFTGFFGHLVASGRSEWRVDPEREGSSIAWTYTFTAKPGWGLVVAAILRLAWAPYMRRVLPAIAASTTPRA</sequence>
<dbReference type="Pfam" id="PF10604">
    <property type="entry name" value="Polyketide_cyc2"/>
    <property type="match status" value="1"/>
</dbReference>
<dbReference type="InterPro" id="IPR023393">
    <property type="entry name" value="START-like_dom_sf"/>
</dbReference>
<comment type="caution">
    <text evidence="1">The sequence shown here is derived from an EMBL/GenBank/DDBJ whole genome shotgun (WGS) entry which is preliminary data.</text>
</comment>
<gene>
    <name evidence="1" type="ORF">GCM10011600_18110</name>
</gene>
<dbReference type="Proteomes" id="UP000617531">
    <property type="component" value="Unassembled WGS sequence"/>
</dbReference>
<keyword evidence="2" id="KW-1185">Reference proteome</keyword>
<evidence type="ECO:0008006" key="3">
    <source>
        <dbReference type="Google" id="ProtNLM"/>
    </source>
</evidence>
<dbReference type="AlphaFoldDB" id="A0A8J3GR29"/>
<protein>
    <recommendedName>
        <fullName evidence="3">SRPBCC family protein</fullName>
    </recommendedName>
</protein>
<evidence type="ECO:0000313" key="1">
    <source>
        <dbReference type="EMBL" id="GHF17668.1"/>
    </source>
</evidence>
<dbReference type="EMBL" id="BNAI01000003">
    <property type="protein sequence ID" value="GHF17668.1"/>
    <property type="molecule type" value="Genomic_DNA"/>
</dbReference>
<reference evidence="1" key="1">
    <citation type="journal article" date="2014" name="Int. J. Syst. Evol. Microbiol.">
        <title>Complete genome sequence of Corynebacterium casei LMG S-19264T (=DSM 44701T), isolated from a smear-ripened cheese.</title>
        <authorList>
            <consortium name="US DOE Joint Genome Institute (JGI-PGF)"/>
            <person name="Walter F."/>
            <person name="Albersmeier A."/>
            <person name="Kalinowski J."/>
            <person name="Ruckert C."/>
        </authorList>
    </citation>
    <scope>NUCLEOTIDE SEQUENCE</scope>
    <source>
        <strain evidence="1">CGMCC 1.16548</strain>
    </source>
</reference>
<accession>A0A8J3GR29</accession>
<dbReference type="InterPro" id="IPR019587">
    <property type="entry name" value="Polyketide_cyclase/dehydratase"/>
</dbReference>
<proteinExistence type="predicted"/>